<keyword evidence="4" id="KW-0067">ATP-binding</keyword>
<evidence type="ECO:0000313" key="11">
    <source>
        <dbReference type="EMBL" id="AOU99294.1"/>
    </source>
</evidence>
<feature type="domain" description="GGDEF" evidence="10">
    <location>
        <begin position="483"/>
        <end position="617"/>
    </location>
</feature>
<dbReference type="GO" id="GO:0016301">
    <property type="term" value="F:kinase activity"/>
    <property type="evidence" value="ECO:0007669"/>
    <property type="project" value="UniProtKB-KW"/>
</dbReference>
<keyword evidence="7" id="KW-0472">Membrane</keyword>
<evidence type="ECO:0000256" key="4">
    <source>
        <dbReference type="ARBA" id="ARBA00022840"/>
    </source>
</evidence>
<dbReference type="CDD" id="cd00130">
    <property type="entry name" value="PAS"/>
    <property type="match status" value="1"/>
</dbReference>
<evidence type="ECO:0000256" key="5">
    <source>
        <dbReference type="ARBA" id="ARBA00059827"/>
    </source>
</evidence>
<evidence type="ECO:0000256" key="2">
    <source>
        <dbReference type="ARBA" id="ARBA00022741"/>
    </source>
</evidence>
<dbReference type="GO" id="GO:0005524">
    <property type="term" value="F:ATP binding"/>
    <property type="evidence" value="ECO:0007669"/>
    <property type="project" value="UniProtKB-KW"/>
</dbReference>
<dbReference type="InterPro" id="IPR000160">
    <property type="entry name" value="GGDEF_dom"/>
</dbReference>
<dbReference type="InterPro" id="IPR000700">
    <property type="entry name" value="PAS-assoc_C"/>
</dbReference>
<dbReference type="Pfam" id="PF00989">
    <property type="entry name" value="PAS"/>
    <property type="match status" value="1"/>
</dbReference>
<dbReference type="SUPFAM" id="SSF55073">
    <property type="entry name" value="Nucleotide cyclase"/>
    <property type="match status" value="1"/>
</dbReference>
<dbReference type="KEGG" id="aprs:BI364_16345"/>
<dbReference type="Proteomes" id="UP000095401">
    <property type="component" value="Chromosome"/>
</dbReference>
<dbReference type="PANTHER" id="PTHR44757:SF2">
    <property type="entry name" value="BIOFILM ARCHITECTURE MAINTENANCE PROTEIN MBAA"/>
    <property type="match status" value="1"/>
</dbReference>
<keyword evidence="1" id="KW-0808">Transferase</keyword>
<dbReference type="CDD" id="cd01949">
    <property type="entry name" value="GGDEF"/>
    <property type="match status" value="1"/>
</dbReference>
<protein>
    <recommendedName>
        <fullName evidence="6">Sensor protein FixL</fullName>
    </recommendedName>
</protein>
<name>A0A1D8ISH4_9GAMM</name>
<accession>A0A1D8ISH4</accession>
<dbReference type="AlphaFoldDB" id="A0A1D8ISH4"/>
<dbReference type="PANTHER" id="PTHR44757">
    <property type="entry name" value="DIGUANYLATE CYCLASE DGCP"/>
    <property type="match status" value="1"/>
</dbReference>
<keyword evidence="7" id="KW-0812">Transmembrane</keyword>
<comment type="function">
    <text evidence="5">Putative oxygen sensor; modulates the activity of FixJ, a transcriptional activator of nitrogen fixation fixK gene. FixL probably acts as a kinase that phosphorylates FixJ.</text>
</comment>
<dbReference type="Pfam" id="PF00990">
    <property type="entry name" value="GGDEF"/>
    <property type="match status" value="1"/>
</dbReference>
<dbReference type="InterPro" id="IPR035965">
    <property type="entry name" value="PAS-like_dom_sf"/>
</dbReference>
<dbReference type="PROSITE" id="PS50113">
    <property type="entry name" value="PAC"/>
    <property type="match status" value="1"/>
</dbReference>
<dbReference type="Gene3D" id="3.30.450.20">
    <property type="entry name" value="PAS domain"/>
    <property type="match status" value="1"/>
</dbReference>
<dbReference type="InterPro" id="IPR043128">
    <property type="entry name" value="Rev_trsase/Diguanyl_cyclase"/>
</dbReference>
<dbReference type="SMART" id="SM00267">
    <property type="entry name" value="GGDEF"/>
    <property type="match status" value="1"/>
</dbReference>
<proteinExistence type="predicted"/>
<keyword evidence="3" id="KW-0418">Kinase</keyword>
<dbReference type="GO" id="GO:0006355">
    <property type="term" value="P:regulation of DNA-templated transcription"/>
    <property type="evidence" value="ECO:0007669"/>
    <property type="project" value="InterPro"/>
</dbReference>
<dbReference type="SMART" id="SM00091">
    <property type="entry name" value="PAS"/>
    <property type="match status" value="1"/>
</dbReference>
<evidence type="ECO:0000259" key="9">
    <source>
        <dbReference type="PROSITE" id="PS50113"/>
    </source>
</evidence>
<sequence>MQRQAAGTSEGGALGWERREKAWFKDNTWVLPVLVGAILLLLVFLLWIMLHAGDHARLKLIIKAESERIAAVIDGDLRMRIPALQRMARRWDAEGGSTRIAWEADARSYLADMPGFQSLAWVGPSGRVRWIMPASAPPPPMLPDGQQHPDRRESTAGPVIPLGDHGHGFAIYLPLNAHGRADGFIVAVVQADAWLNDVLMHSDEINLDRDYGLSIRFGGQALFSVGHVSGDPLVATWRQRNHLELLNRRLVVTVWPTARFFARTHSEQAEVALIGGLGLVLLAVYMVFLYQRASYALLRGAAMNASLKAEISERHRVEAALRDSESQSRAVFEAVLDSIVTIDMEGHILSANPAAQAMFGYPQSEMLGSNVSMLMPAPQAGEHDGYIRGYLDTGERKIIGIGREVEGQRRDGRAFPLALSISEMRVSGERRFVGVMRDITARRRAEEEIRHMATHDPLTDLPTARLANDRLEQAIAEARRTRKLMAVMFLDLDGFKPVNDTYGHVIGDEVLKQVATRLSEGLREVDTVARIGGDEFLIVAGALDGREGAERIARKVADLLHPPLFTGNGEPMYVGCSLGVALYPQDGDAPETLINQADRAMYRIKHSTKDGYAFAEPEGKDGDPGAAVRL</sequence>
<feature type="domain" description="PAC" evidence="9">
    <location>
        <begin position="401"/>
        <end position="451"/>
    </location>
</feature>
<evidence type="ECO:0000256" key="3">
    <source>
        <dbReference type="ARBA" id="ARBA00022777"/>
    </source>
</evidence>
<dbReference type="SUPFAM" id="SSF55785">
    <property type="entry name" value="PYP-like sensor domain (PAS domain)"/>
    <property type="match status" value="1"/>
</dbReference>
<dbReference type="FunFam" id="3.30.450.20:FF:000060">
    <property type="entry name" value="Sensor protein FixL"/>
    <property type="match status" value="1"/>
</dbReference>
<evidence type="ECO:0000259" key="10">
    <source>
        <dbReference type="PROSITE" id="PS50887"/>
    </source>
</evidence>
<gene>
    <name evidence="11" type="ORF">BI364_16345</name>
</gene>
<evidence type="ECO:0000256" key="6">
    <source>
        <dbReference type="ARBA" id="ARBA00070616"/>
    </source>
</evidence>
<evidence type="ECO:0000256" key="1">
    <source>
        <dbReference type="ARBA" id="ARBA00022679"/>
    </source>
</evidence>
<dbReference type="RefSeq" id="WP_070079644.1">
    <property type="nucleotide sequence ID" value="NZ_CP017415.1"/>
</dbReference>
<evidence type="ECO:0000259" key="8">
    <source>
        <dbReference type="PROSITE" id="PS50112"/>
    </source>
</evidence>
<dbReference type="Gene3D" id="3.30.70.270">
    <property type="match status" value="1"/>
</dbReference>
<feature type="domain" description="PAS" evidence="8">
    <location>
        <begin position="324"/>
        <end position="376"/>
    </location>
</feature>
<dbReference type="NCBIfam" id="TIGR00229">
    <property type="entry name" value="sensory_box"/>
    <property type="match status" value="1"/>
</dbReference>
<evidence type="ECO:0000256" key="7">
    <source>
        <dbReference type="SAM" id="Phobius"/>
    </source>
</evidence>
<dbReference type="InterPro" id="IPR029787">
    <property type="entry name" value="Nucleotide_cyclase"/>
</dbReference>
<keyword evidence="7" id="KW-1133">Transmembrane helix</keyword>
<dbReference type="PROSITE" id="PS50112">
    <property type="entry name" value="PAS"/>
    <property type="match status" value="1"/>
</dbReference>
<feature type="transmembrane region" description="Helical" evidence="7">
    <location>
        <begin position="29"/>
        <end position="50"/>
    </location>
</feature>
<dbReference type="NCBIfam" id="TIGR00254">
    <property type="entry name" value="GGDEF"/>
    <property type="match status" value="1"/>
</dbReference>
<dbReference type="InterPro" id="IPR013767">
    <property type="entry name" value="PAS_fold"/>
</dbReference>
<organism evidence="11 12">
    <name type="scientific">Acidihalobacter yilgarnensis</name>
    <dbReference type="NCBI Taxonomy" id="2819280"/>
    <lineage>
        <taxon>Bacteria</taxon>
        <taxon>Pseudomonadati</taxon>
        <taxon>Pseudomonadota</taxon>
        <taxon>Gammaproteobacteria</taxon>
        <taxon>Chromatiales</taxon>
        <taxon>Ectothiorhodospiraceae</taxon>
        <taxon>Acidihalobacter</taxon>
    </lineage>
</organism>
<keyword evidence="2" id="KW-0547">Nucleotide-binding</keyword>
<dbReference type="InterPro" id="IPR052155">
    <property type="entry name" value="Biofilm_reg_signaling"/>
</dbReference>
<dbReference type="InterPro" id="IPR000014">
    <property type="entry name" value="PAS"/>
</dbReference>
<keyword evidence="12" id="KW-1185">Reference proteome</keyword>
<evidence type="ECO:0000313" key="12">
    <source>
        <dbReference type="Proteomes" id="UP000095401"/>
    </source>
</evidence>
<dbReference type="EMBL" id="CP017415">
    <property type="protein sequence ID" value="AOU99294.1"/>
    <property type="molecule type" value="Genomic_DNA"/>
</dbReference>
<dbReference type="PROSITE" id="PS50887">
    <property type="entry name" value="GGDEF"/>
    <property type="match status" value="1"/>
</dbReference>
<feature type="transmembrane region" description="Helical" evidence="7">
    <location>
        <begin position="271"/>
        <end position="290"/>
    </location>
</feature>
<reference evidence="12" key="1">
    <citation type="submission" date="2016-09" db="EMBL/GenBank/DDBJ databases">
        <title>Acidihalobacter prosperus F5.</title>
        <authorList>
            <person name="Khaleque H.N."/>
            <person name="Ramsay J.P."/>
            <person name="Kaksonen A.H."/>
            <person name="Boxall N.J."/>
            <person name="Watkin E.L.J."/>
        </authorList>
    </citation>
    <scope>NUCLEOTIDE SEQUENCE [LARGE SCALE GENOMIC DNA]</scope>
    <source>
        <strain evidence="12">F5</strain>
    </source>
</reference>